<organism evidence="1 2">
    <name type="scientific">Suillus luteus UH-Slu-Lm8-n1</name>
    <dbReference type="NCBI Taxonomy" id="930992"/>
    <lineage>
        <taxon>Eukaryota</taxon>
        <taxon>Fungi</taxon>
        <taxon>Dikarya</taxon>
        <taxon>Basidiomycota</taxon>
        <taxon>Agaricomycotina</taxon>
        <taxon>Agaricomycetes</taxon>
        <taxon>Agaricomycetidae</taxon>
        <taxon>Boletales</taxon>
        <taxon>Suillineae</taxon>
        <taxon>Suillaceae</taxon>
        <taxon>Suillus</taxon>
    </lineage>
</organism>
<dbReference type="InParanoid" id="A0A0D0AFG2"/>
<protein>
    <submittedName>
        <fullName evidence="1">Uncharacterized protein</fullName>
    </submittedName>
</protein>
<gene>
    <name evidence="1" type="ORF">CY34DRAFT_807176</name>
</gene>
<reference evidence="2" key="2">
    <citation type="submission" date="2015-01" db="EMBL/GenBank/DDBJ databases">
        <title>Evolutionary Origins and Diversification of the Mycorrhizal Mutualists.</title>
        <authorList>
            <consortium name="DOE Joint Genome Institute"/>
            <consortium name="Mycorrhizal Genomics Consortium"/>
            <person name="Kohler A."/>
            <person name="Kuo A."/>
            <person name="Nagy L.G."/>
            <person name="Floudas D."/>
            <person name="Copeland A."/>
            <person name="Barry K.W."/>
            <person name="Cichocki N."/>
            <person name="Veneault-Fourrey C."/>
            <person name="LaButti K."/>
            <person name="Lindquist E.A."/>
            <person name="Lipzen A."/>
            <person name="Lundell T."/>
            <person name="Morin E."/>
            <person name="Murat C."/>
            <person name="Riley R."/>
            <person name="Ohm R."/>
            <person name="Sun H."/>
            <person name="Tunlid A."/>
            <person name="Henrissat B."/>
            <person name="Grigoriev I.V."/>
            <person name="Hibbett D.S."/>
            <person name="Martin F."/>
        </authorList>
    </citation>
    <scope>NUCLEOTIDE SEQUENCE [LARGE SCALE GENOMIC DNA]</scope>
    <source>
        <strain evidence="2">UH-Slu-Lm8-n1</strain>
    </source>
</reference>
<keyword evidence="2" id="KW-1185">Reference proteome</keyword>
<accession>A0A0D0AFG2</accession>
<dbReference type="HOGENOM" id="CLU_2887315_0_0_1"/>
<dbReference type="Proteomes" id="UP000054485">
    <property type="component" value="Unassembled WGS sequence"/>
</dbReference>
<sequence length="63" mass="6863">MTPGNTKNPFGNRCETKFRNSKFACGASSSACRRSLNKFGKITCYQSPVVGTTMLYSSLTTQS</sequence>
<evidence type="ECO:0000313" key="1">
    <source>
        <dbReference type="EMBL" id="KIK40441.1"/>
    </source>
</evidence>
<dbReference type="EMBL" id="KN835302">
    <property type="protein sequence ID" value="KIK40441.1"/>
    <property type="molecule type" value="Genomic_DNA"/>
</dbReference>
<dbReference type="AlphaFoldDB" id="A0A0D0AFG2"/>
<reference evidence="1 2" key="1">
    <citation type="submission" date="2014-04" db="EMBL/GenBank/DDBJ databases">
        <authorList>
            <consortium name="DOE Joint Genome Institute"/>
            <person name="Kuo A."/>
            <person name="Ruytinx J."/>
            <person name="Rineau F."/>
            <person name="Colpaert J."/>
            <person name="Kohler A."/>
            <person name="Nagy L.G."/>
            <person name="Floudas D."/>
            <person name="Copeland A."/>
            <person name="Barry K.W."/>
            <person name="Cichocki N."/>
            <person name="Veneault-Fourrey C."/>
            <person name="LaButti K."/>
            <person name="Lindquist E.A."/>
            <person name="Lipzen A."/>
            <person name="Lundell T."/>
            <person name="Morin E."/>
            <person name="Murat C."/>
            <person name="Sun H."/>
            <person name="Tunlid A."/>
            <person name="Henrissat B."/>
            <person name="Grigoriev I.V."/>
            <person name="Hibbett D.S."/>
            <person name="Martin F."/>
            <person name="Nordberg H.P."/>
            <person name="Cantor M.N."/>
            <person name="Hua S.X."/>
        </authorList>
    </citation>
    <scope>NUCLEOTIDE SEQUENCE [LARGE SCALE GENOMIC DNA]</scope>
    <source>
        <strain evidence="1 2">UH-Slu-Lm8-n1</strain>
    </source>
</reference>
<name>A0A0D0AFG2_9AGAM</name>
<evidence type="ECO:0000313" key="2">
    <source>
        <dbReference type="Proteomes" id="UP000054485"/>
    </source>
</evidence>
<proteinExistence type="predicted"/>